<proteinExistence type="inferred from homology"/>
<comment type="similarity">
    <text evidence="3">Belongs to the bacterial histone-like protein family.</text>
</comment>
<dbReference type="OrthoDB" id="9799835at2"/>
<dbReference type="PANTHER" id="PTHR33175">
    <property type="entry name" value="DNA-BINDING PROTEIN HU"/>
    <property type="match status" value="1"/>
</dbReference>
<dbReference type="PROSITE" id="PS00045">
    <property type="entry name" value="HISTONE_LIKE"/>
    <property type="match status" value="1"/>
</dbReference>
<name>A0A0T5XET5_9BACT</name>
<dbReference type="GO" id="GO:0030527">
    <property type="term" value="F:structural constituent of chromatin"/>
    <property type="evidence" value="ECO:0007669"/>
    <property type="project" value="InterPro"/>
</dbReference>
<dbReference type="eggNOG" id="COG0776">
    <property type="taxonomic scope" value="Bacteria"/>
</dbReference>
<dbReference type="InterPro" id="IPR000119">
    <property type="entry name" value="Hist_DNA-bd"/>
</dbReference>
<dbReference type="CDD" id="cd13831">
    <property type="entry name" value="HU"/>
    <property type="match status" value="1"/>
</dbReference>
<dbReference type="SUPFAM" id="SSF47729">
    <property type="entry name" value="IHF-like DNA-binding proteins"/>
    <property type="match status" value="1"/>
</dbReference>
<keyword evidence="1" id="KW-0226">DNA condensation</keyword>
<dbReference type="GO" id="GO:0030261">
    <property type="term" value="P:chromosome condensation"/>
    <property type="evidence" value="ECO:0007669"/>
    <property type="project" value="UniProtKB-KW"/>
</dbReference>
<evidence type="ECO:0000313" key="4">
    <source>
        <dbReference type="EMBL" id="KRT36245.1"/>
    </source>
</evidence>
<dbReference type="AlphaFoldDB" id="A0A0T5XET5"/>
<keyword evidence="5" id="KW-1185">Reference proteome</keyword>
<gene>
    <name evidence="4" type="ORF">HMPREF1705_03515</name>
</gene>
<dbReference type="Pfam" id="PF00216">
    <property type="entry name" value="Bac_DNA_binding"/>
    <property type="match status" value="1"/>
</dbReference>
<evidence type="ECO:0000313" key="5">
    <source>
        <dbReference type="Proteomes" id="UP000005273"/>
    </source>
</evidence>
<dbReference type="InterPro" id="IPR020816">
    <property type="entry name" value="Histone-like_DNA-bd_CS"/>
</dbReference>
<dbReference type="SMART" id="SM00411">
    <property type="entry name" value="BHL"/>
    <property type="match status" value="1"/>
</dbReference>
<protein>
    <submittedName>
        <fullName evidence="4">DNA-binding protein HU-beta</fullName>
    </submittedName>
</protein>
<dbReference type="PRINTS" id="PR01727">
    <property type="entry name" value="DNABINDINGHU"/>
</dbReference>
<comment type="caution">
    <text evidence="4">The sequence shown here is derived from an EMBL/GenBank/DDBJ whole genome shotgun (WGS) entry which is preliminary data.</text>
</comment>
<accession>A0A0T5XET5</accession>
<dbReference type="EMBL" id="ACJX03000001">
    <property type="protein sequence ID" value="KRT36245.1"/>
    <property type="molecule type" value="Genomic_DNA"/>
</dbReference>
<keyword evidence="2 4" id="KW-0238">DNA-binding</keyword>
<dbReference type="GO" id="GO:0005829">
    <property type="term" value="C:cytosol"/>
    <property type="evidence" value="ECO:0007669"/>
    <property type="project" value="TreeGrafter"/>
</dbReference>
<reference evidence="5" key="1">
    <citation type="submission" date="2012-09" db="EMBL/GenBank/DDBJ databases">
        <authorList>
            <person name="Weinstock G."/>
            <person name="Sodergren E."/>
            <person name="Clifton S."/>
            <person name="Fulton L."/>
            <person name="Fulton B."/>
            <person name="Courtney L."/>
            <person name="Fronick C."/>
            <person name="Harrison M."/>
            <person name="Strong C."/>
            <person name="Farmer C."/>
            <person name="Delehaunty K."/>
            <person name="Markovic C."/>
            <person name="Hall O."/>
            <person name="Minx P."/>
            <person name="Tomlinson C."/>
            <person name="Mitreva M."/>
            <person name="Nelson J."/>
            <person name="Hou S."/>
            <person name="Wollam A."/>
            <person name="Pepin K.H."/>
            <person name="Johnson M."/>
            <person name="Bhonagiri V."/>
            <person name="Nash W.E."/>
            <person name="Suruliraj S."/>
            <person name="Warren W."/>
            <person name="Chinwalla A."/>
            <person name="Mardis E.R."/>
            <person name="Wilson R.K."/>
        </authorList>
    </citation>
    <scope>NUCLEOTIDE SEQUENCE [LARGE SCALE GENOMIC DNA]</scope>
    <source>
        <strain evidence="5">OS1</strain>
    </source>
</reference>
<evidence type="ECO:0000256" key="2">
    <source>
        <dbReference type="ARBA" id="ARBA00023125"/>
    </source>
</evidence>
<organism evidence="4 5">
    <name type="scientific">Acetomicrobium hydrogeniformans ATCC BAA-1850</name>
    <dbReference type="NCBI Taxonomy" id="592015"/>
    <lineage>
        <taxon>Bacteria</taxon>
        <taxon>Thermotogati</taxon>
        <taxon>Synergistota</taxon>
        <taxon>Synergistia</taxon>
        <taxon>Synergistales</taxon>
        <taxon>Acetomicrobiaceae</taxon>
        <taxon>Acetomicrobium</taxon>
    </lineage>
</organism>
<dbReference type="STRING" id="592015.HMPREF1705_03515"/>
<sequence length="92" mass="9920">MTKSDIVSEVAKATGMSKKDAAVAVDAFIKSVVDALSKGEEVQIMGFGTFEVRNRAARKGRNPQNPEEIIEIPEKTVPAFRAGKMLKDAVAK</sequence>
<evidence type="ECO:0000256" key="3">
    <source>
        <dbReference type="RuleBase" id="RU003939"/>
    </source>
</evidence>
<dbReference type="InterPro" id="IPR010992">
    <property type="entry name" value="IHF-like_DNA-bd_dom_sf"/>
</dbReference>
<evidence type="ECO:0000256" key="1">
    <source>
        <dbReference type="ARBA" id="ARBA00023067"/>
    </source>
</evidence>
<dbReference type="Gene3D" id="4.10.520.10">
    <property type="entry name" value="IHF-like DNA-binding proteins"/>
    <property type="match status" value="1"/>
</dbReference>
<dbReference type="PANTHER" id="PTHR33175:SF3">
    <property type="entry name" value="DNA-BINDING PROTEIN HU-BETA"/>
    <property type="match status" value="1"/>
</dbReference>
<dbReference type="Proteomes" id="UP000005273">
    <property type="component" value="Unassembled WGS sequence"/>
</dbReference>
<dbReference type="RefSeq" id="WP_009201063.1">
    <property type="nucleotide sequence ID" value="NZ_ACJX03000001.1"/>
</dbReference>
<dbReference type="GO" id="GO:0003677">
    <property type="term" value="F:DNA binding"/>
    <property type="evidence" value="ECO:0007669"/>
    <property type="project" value="UniProtKB-KW"/>
</dbReference>